<feature type="transmembrane region" description="Helical" evidence="7">
    <location>
        <begin position="160"/>
        <end position="179"/>
    </location>
</feature>
<dbReference type="InterPro" id="IPR002656">
    <property type="entry name" value="Acyl_transf_3_dom"/>
</dbReference>
<dbReference type="EMBL" id="BAAAOG010000001">
    <property type="protein sequence ID" value="GAA1944278.1"/>
    <property type="molecule type" value="Genomic_DNA"/>
</dbReference>
<feature type="transmembrane region" description="Helical" evidence="7">
    <location>
        <begin position="241"/>
        <end position="264"/>
    </location>
</feature>
<feature type="transmembrane region" description="Helical" evidence="7">
    <location>
        <begin position="59"/>
        <end position="77"/>
    </location>
</feature>
<comment type="subcellular location">
    <subcellularLocation>
        <location evidence="1">Cell membrane</location>
        <topology evidence="1">Multi-pass membrane protein</topology>
    </subcellularLocation>
</comment>
<sequence length="358" mass="39774">MTEPTSQRSLINRETRPKAWMDVAKGTAMFMVVLFHTSLYFGHADISGYPGRIKLFLEAYPMPAFFLISGLFVYRVASWSFPQLLKRRLIPLLWLYVVWSVVRFVFYVLVPGTNGDLGALPATDPRSLLLLLVWPSNSYWFLYAMFWFTLGVWALRRVPIWLKVAGAALISTAITSGFATFNNLGWNRTAALFLFFLLGALFHKQIAAFIASAGPWTLMGILVVYLLGSVAVVAIPHAREVPFAVTIMQLLAVAGGFIACKYIAMFRPLAAIFGTIGEWSLQIYLLHIFIIVSMAALLEFLLPPIGGVIGALIVTAAAVLTTYLAVILSKLTTKVRWLYVPPWTARRRISKAVGNAST</sequence>
<protein>
    <recommendedName>
        <fullName evidence="8">Acyltransferase 3 domain-containing protein</fullName>
    </recommendedName>
</protein>
<evidence type="ECO:0000256" key="1">
    <source>
        <dbReference type="ARBA" id="ARBA00004651"/>
    </source>
</evidence>
<evidence type="ECO:0000256" key="4">
    <source>
        <dbReference type="ARBA" id="ARBA00022692"/>
    </source>
</evidence>
<keyword evidence="10" id="KW-1185">Reference proteome</keyword>
<dbReference type="RefSeq" id="WP_344090371.1">
    <property type="nucleotide sequence ID" value="NZ_BAAAOG010000001.1"/>
</dbReference>
<dbReference type="PANTHER" id="PTHR40074:SF2">
    <property type="entry name" value="O-ACETYLTRANSFERASE WECH"/>
    <property type="match status" value="1"/>
</dbReference>
<keyword evidence="4 7" id="KW-0812">Transmembrane</keyword>
<accession>A0ABP5BI42</accession>
<evidence type="ECO:0000313" key="10">
    <source>
        <dbReference type="Proteomes" id="UP001499933"/>
    </source>
</evidence>
<dbReference type="Pfam" id="PF01757">
    <property type="entry name" value="Acyl_transf_3"/>
    <property type="match status" value="1"/>
</dbReference>
<reference evidence="10" key="1">
    <citation type="journal article" date="2019" name="Int. J. Syst. Evol. Microbiol.">
        <title>The Global Catalogue of Microorganisms (GCM) 10K type strain sequencing project: providing services to taxonomists for standard genome sequencing and annotation.</title>
        <authorList>
            <consortium name="The Broad Institute Genomics Platform"/>
            <consortium name="The Broad Institute Genome Sequencing Center for Infectious Disease"/>
            <person name="Wu L."/>
            <person name="Ma J."/>
        </authorList>
    </citation>
    <scope>NUCLEOTIDE SEQUENCE [LARGE SCALE GENOMIC DNA]</scope>
    <source>
        <strain evidence="10">JCM 14901</strain>
    </source>
</reference>
<proteinExistence type="inferred from homology"/>
<keyword evidence="3" id="KW-1003">Cell membrane</keyword>
<dbReference type="Proteomes" id="UP001499933">
    <property type="component" value="Unassembled WGS sequence"/>
</dbReference>
<keyword evidence="5 7" id="KW-1133">Transmembrane helix</keyword>
<evidence type="ECO:0000313" key="9">
    <source>
        <dbReference type="EMBL" id="GAA1944278.1"/>
    </source>
</evidence>
<feature type="transmembrane region" description="Helical" evidence="7">
    <location>
        <begin position="215"/>
        <end position="235"/>
    </location>
</feature>
<evidence type="ECO:0000256" key="2">
    <source>
        <dbReference type="ARBA" id="ARBA00007400"/>
    </source>
</evidence>
<feature type="domain" description="Acyltransferase 3" evidence="8">
    <location>
        <begin position="19"/>
        <end position="327"/>
    </location>
</feature>
<feature type="transmembrane region" description="Helical" evidence="7">
    <location>
        <begin position="129"/>
        <end position="153"/>
    </location>
</feature>
<evidence type="ECO:0000259" key="8">
    <source>
        <dbReference type="Pfam" id="PF01757"/>
    </source>
</evidence>
<evidence type="ECO:0000256" key="6">
    <source>
        <dbReference type="ARBA" id="ARBA00023136"/>
    </source>
</evidence>
<comment type="caution">
    <text evidence="9">The sequence shown here is derived from an EMBL/GenBank/DDBJ whole genome shotgun (WGS) entry which is preliminary data.</text>
</comment>
<evidence type="ECO:0000256" key="3">
    <source>
        <dbReference type="ARBA" id="ARBA00022475"/>
    </source>
</evidence>
<gene>
    <name evidence="9" type="ORF">GCM10009776_02580</name>
</gene>
<dbReference type="PANTHER" id="PTHR40074">
    <property type="entry name" value="O-ACETYLTRANSFERASE WECH"/>
    <property type="match status" value="1"/>
</dbReference>
<feature type="transmembrane region" description="Helical" evidence="7">
    <location>
        <begin position="308"/>
        <end position="328"/>
    </location>
</feature>
<organism evidence="9 10">
    <name type="scientific">Microbacterium deminutum</name>
    <dbReference type="NCBI Taxonomy" id="344164"/>
    <lineage>
        <taxon>Bacteria</taxon>
        <taxon>Bacillati</taxon>
        <taxon>Actinomycetota</taxon>
        <taxon>Actinomycetes</taxon>
        <taxon>Micrococcales</taxon>
        <taxon>Microbacteriaceae</taxon>
        <taxon>Microbacterium</taxon>
    </lineage>
</organism>
<evidence type="ECO:0000256" key="7">
    <source>
        <dbReference type="SAM" id="Phobius"/>
    </source>
</evidence>
<name>A0ABP5BI42_9MICO</name>
<evidence type="ECO:0000256" key="5">
    <source>
        <dbReference type="ARBA" id="ARBA00022989"/>
    </source>
</evidence>
<feature type="transmembrane region" description="Helical" evidence="7">
    <location>
        <begin position="20"/>
        <end position="39"/>
    </location>
</feature>
<comment type="similarity">
    <text evidence="2">Belongs to the acyltransferase 3 family.</text>
</comment>
<feature type="transmembrane region" description="Helical" evidence="7">
    <location>
        <begin position="185"/>
        <end position="203"/>
    </location>
</feature>
<keyword evidence="6 7" id="KW-0472">Membrane</keyword>
<feature type="transmembrane region" description="Helical" evidence="7">
    <location>
        <begin position="89"/>
        <end position="109"/>
    </location>
</feature>